<dbReference type="PANTHER" id="PTHR11049:SF5">
    <property type="entry name" value="ACYL-COA THIOESTER HYDROLASE YCIA"/>
    <property type="match status" value="1"/>
</dbReference>
<dbReference type="InterPro" id="IPR033120">
    <property type="entry name" value="HOTDOG_ACOT"/>
</dbReference>
<evidence type="ECO:0000256" key="3">
    <source>
        <dbReference type="PROSITE-ProRule" id="PRU01106"/>
    </source>
</evidence>
<dbReference type="Pfam" id="PF03061">
    <property type="entry name" value="4HBT"/>
    <property type="match status" value="1"/>
</dbReference>
<evidence type="ECO:0000256" key="1">
    <source>
        <dbReference type="ARBA" id="ARBA00010458"/>
    </source>
</evidence>
<reference evidence="5" key="1">
    <citation type="submission" date="2021-02" db="EMBL/GenBank/DDBJ databases">
        <title>Skermanella TT6 skin isolate.</title>
        <authorList>
            <person name="Lee K."/>
            <person name="Ganzorig M."/>
        </authorList>
    </citation>
    <scope>NUCLEOTIDE SEQUENCE</scope>
    <source>
        <strain evidence="5">TT6</strain>
    </source>
</reference>
<gene>
    <name evidence="5" type="ORF">IGS68_20700</name>
</gene>
<dbReference type="Proteomes" id="UP000595197">
    <property type="component" value="Chromosome"/>
</dbReference>
<organism evidence="5 6">
    <name type="scientific">Skermanella cutis</name>
    <dbReference type="NCBI Taxonomy" id="2775420"/>
    <lineage>
        <taxon>Bacteria</taxon>
        <taxon>Pseudomonadati</taxon>
        <taxon>Pseudomonadota</taxon>
        <taxon>Alphaproteobacteria</taxon>
        <taxon>Rhodospirillales</taxon>
        <taxon>Azospirillaceae</taxon>
        <taxon>Skermanella</taxon>
    </lineage>
</organism>
<dbReference type="InterPro" id="IPR029069">
    <property type="entry name" value="HotDog_dom_sf"/>
</dbReference>
<accession>A0ABX7B7J9</accession>
<name>A0ABX7B7J9_9PROT</name>
<keyword evidence="6" id="KW-1185">Reference proteome</keyword>
<comment type="similarity">
    <text evidence="1">Belongs to the acyl coenzyme A hydrolase family.</text>
</comment>
<dbReference type="PANTHER" id="PTHR11049">
    <property type="entry name" value="ACYL COENZYME A THIOESTER HYDROLASE"/>
    <property type="match status" value="1"/>
</dbReference>
<dbReference type="Gene3D" id="3.10.129.10">
    <property type="entry name" value="Hotdog Thioesterase"/>
    <property type="match status" value="1"/>
</dbReference>
<dbReference type="InterPro" id="IPR040170">
    <property type="entry name" value="Cytosol_ACT"/>
</dbReference>
<dbReference type="PROSITE" id="PS51770">
    <property type="entry name" value="HOTDOG_ACOT"/>
    <property type="match status" value="1"/>
</dbReference>
<dbReference type="SUPFAM" id="SSF54637">
    <property type="entry name" value="Thioesterase/thiol ester dehydrase-isomerase"/>
    <property type="match status" value="1"/>
</dbReference>
<keyword evidence="2 3" id="KW-0378">Hydrolase</keyword>
<feature type="domain" description="HotDog ACOT-type" evidence="4">
    <location>
        <begin position="12"/>
        <end position="124"/>
    </location>
</feature>
<protein>
    <submittedName>
        <fullName evidence="5">Acyl-CoA thioesterase</fullName>
    </submittedName>
</protein>
<dbReference type="EMBL" id="CP067420">
    <property type="protein sequence ID" value="QQP88441.1"/>
    <property type="molecule type" value="Genomic_DNA"/>
</dbReference>
<dbReference type="RefSeq" id="WP_201073348.1">
    <property type="nucleotide sequence ID" value="NZ_CP067420.1"/>
</dbReference>
<evidence type="ECO:0000313" key="5">
    <source>
        <dbReference type="EMBL" id="QQP88441.1"/>
    </source>
</evidence>
<evidence type="ECO:0000256" key="2">
    <source>
        <dbReference type="ARBA" id="ARBA00022801"/>
    </source>
</evidence>
<evidence type="ECO:0000313" key="6">
    <source>
        <dbReference type="Proteomes" id="UP000595197"/>
    </source>
</evidence>
<proteinExistence type="inferred from homology"/>
<dbReference type="CDD" id="cd03442">
    <property type="entry name" value="BFIT_BACH"/>
    <property type="match status" value="1"/>
</dbReference>
<evidence type="ECO:0000259" key="4">
    <source>
        <dbReference type="PROSITE" id="PS51770"/>
    </source>
</evidence>
<dbReference type="InterPro" id="IPR006683">
    <property type="entry name" value="Thioestr_dom"/>
</dbReference>
<sequence length="137" mass="14628">MADQEPDFSPDFSHGPALRTIAMPADANPNGDIFGGWLLAQMDVAGGMVAARRAGGRVATVGIEAMKFHQPVLIGDEVSCYCTVQRIGRTSMAVKVDTWIRRGQGRIATKVTEGVFTYVAIGEDRRPRPVPPGEGGT</sequence>